<keyword evidence="2" id="KW-0645">Protease</keyword>
<evidence type="ECO:0000256" key="3">
    <source>
        <dbReference type="ARBA" id="ARBA00022676"/>
    </source>
</evidence>
<dbReference type="PANTHER" id="PTHR32282">
    <property type="entry name" value="BINDING PROTEIN TRANSPEPTIDASE, PUTATIVE-RELATED"/>
    <property type="match status" value="1"/>
</dbReference>
<feature type="domain" description="Glycosyl transferase family 51" evidence="12">
    <location>
        <begin position="71"/>
        <end position="248"/>
    </location>
</feature>
<dbReference type="Proteomes" id="UP001057025">
    <property type="component" value="Chromosome"/>
</dbReference>
<evidence type="ECO:0000259" key="12">
    <source>
        <dbReference type="Pfam" id="PF00912"/>
    </source>
</evidence>
<dbReference type="InterPro" id="IPR001460">
    <property type="entry name" value="PCN-bd_Tpept"/>
</dbReference>
<comment type="catalytic activity">
    <reaction evidence="7">
        <text>Preferential cleavage: (Ac)2-L-Lys-D-Ala-|-D-Ala. Also transpeptidation of peptidyl-alanyl moieties that are N-acyl substituents of D-alanine.</text>
        <dbReference type="EC" id="3.4.16.4"/>
    </reaction>
</comment>
<keyword evidence="5" id="KW-0378">Hydrolase</keyword>
<dbReference type="InterPro" id="IPR001264">
    <property type="entry name" value="Glyco_trans_51"/>
</dbReference>
<dbReference type="SUPFAM" id="SSF56601">
    <property type="entry name" value="beta-lactamase/transpeptidase-like"/>
    <property type="match status" value="1"/>
</dbReference>
<dbReference type="InterPro" id="IPR036950">
    <property type="entry name" value="PBP_transglycosylase"/>
</dbReference>
<evidence type="ECO:0000256" key="9">
    <source>
        <dbReference type="SAM" id="MobiDB-lite"/>
    </source>
</evidence>
<feature type="compositionally biased region" description="Low complexity" evidence="9">
    <location>
        <begin position="728"/>
        <end position="798"/>
    </location>
</feature>
<dbReference type="Gene3D" id="1.10.3810.10">
    <property type="entry name" value="Biosynthetic peptidoglycan transglycosylase-like"/>
    <property type="match status" value="1"/>
</dbReference>
<evidence type="ECO:0000256" key="1">
    <source>
        <dbReference type="ARBA" id="ARBA00022645"/>
    </source>
</evidence>
<feature type="region of interest" description="Disordered" evidence="9">
    <location>
        <begin position="674"/>
        <end position="798"/>
    </location>
</feature>
<keyword evidence="1" id="KW-0121">Carboxypeptidase</keyword>
<dbReference type="NCBIfam" id="TIGR02074">
    <property type="entry name" value="PBP_1a_fam"/>
    <property type="match status" value="1"/>
</dbReference>
<feature type="compositionally biased region" description="Polar residues" evidence="9">
    <location>
        <begin position="674"/>
        <end position="688"/>
    </location>
</feature>
<feature type="domain" description="Penicillin-binding protein transpeptidase" evidence="11">
    <location>
        <begin position="347"/>
        <end position="628"/>
    </location>
</feature>
<feature type="region of interest" description="Disordered" evidence="9">
    <location>
        <begin position="258"/>
        <end position="282"/>
    </location>
</feature>
<dbReference type="PANTHER" id="PTHR32282:SF29">
    <property type="entry name" value="PENICILLIN-BINDING PROTEIN 1A"/>
    <property type="match status" value="1"/>
</dbReference>
<dbReference type="Gene3D" id="3.40.710.10">
    <property type="entry name" value="DD-peptidase/beta-lactamase superfamily"/>
    <property type="match status" value="1"/>
</dbReference>
<dbReference type="InterPro" id="IPR050396">
    <property type="entry name" value="Glycosyltr_51/Transpeptidase"/>
</dbReference>
<feature type="compositionally biased region" description="Low complexity" evidence="9">
    <location>
        <begin position="702"/>
        <end position="713"/>
    </location>
</feature>
<evidence type="ECO:0000256" key="2">
    <source>
        <dbReference type="ARBA" id="ARBA00022670"/>
    </source>
</evidence>
<dbReference type="Pfam" id="PF00905">
    <property type="entry name" value="Transpeptidase"/>
    <property type="match status" value="1"/>
</dbReference>
<reference evidence="13" key="1">
    <citation type="submission" date="2022-05" db="EMBL/GenBank/DDBJ databases">
        <authorList>
            <person name="Oliphant S.A."/>
            <person name="Watson-Haigh N.S."/>
            <person name="Sumby K.M."/>
            <person name="Gardner J.M."/>
            <person name="Jiranek V."/>
        </authorList>
    </citation>
    <scope>NUCLEOTIDE SEQUENCE</scope>
    <source>
        <strain evidence="13">KI11_C11</strain>
    </source>
</reference>
<sequence>MSSDEVYSRLKKNGKKKHGPIFQITMWVLFFLVVLFFIGCGMFAYYASNAPNISYKTLSSDNSTTIYDRNGKVISRLGMQNRDYVKQEDIPENLKNAIISVEDRHFYTDKGVDPVRIAGAAVNNLFGGGGLQGGSTLTQQLVKLSVFSTKASDQTIKRKAQEAWLATKVNREYSKQQILEFYVNKVYMGNNAYGMQTASEVMYHKPLSELDLAQVALLAGLPQAPVAYNPVHNPKYATARRNQVLEAMVKNKAISRAQADQAEKEDVQNGIDKQNVDKTPTQKDEKYADAYIGQVLQELNQKGYKLNAGNKVYTNIDMNVQKKMYQLANDDNSDLNFPNNDFQIGSTMTDPNSGKIVAMLGSRKQNVQFGLNRAVQTDHSSGSTMKPLMDYGPAIEYLNYPTYQSVEDTPYTYPGTNIKLHDFDNKYEGKITMRKALVESRNIPAIRTLEAVGVPQATQFLKGLGMTFKDPLSLQNGIGAYISTKQEAAAYAAFANGGTYYQPYTINKVETPTGETNHYDPKGKKAMSDSTAFMITDMLKGVTTDANGSGTAANIPGLYQAGKTGTTQYPDDYLSSVPNGASMDSWFTGYTKHLSLSVWTGYDKPLEPGHYVSEQQSKIAQLFYKEVMSSASEDLPNENWSKPANVIKTKVNNQTEYYIAGHGGEMKATVAKNNTQSGQTADNKVANPNNNQTKQQDDQTNDKNTNGGTTANNEQKPTDDNKNEDQKNGNQTQPNNPTNPTTNTDNKQNNNQQQTGTTNQPSNTTTNQPTTGQTNQTTTNQPTTSPTTDTNQQPAANK</sequence>
<dbReference type="EMBL" id="CP097118">
    <property type="protein sequence ID" value="USS87518.1"/>
    <property type="molecule type" value="Genomic_DNA"/>
</dbReference>
<evidence type="ECO:0000256" key="6">
    <source>
        <dbReference type="ARBA" id="ARBA00023268"/>
    </source>
</evidence>
<keyword evidence="14" id="KW-1185">Reference proteome</keyword>
<name>A0ABY5BQY2_9LACO</name>
<keyword evidence="10" id="KW-0812">Transmembrane</keyword>
<organism evidence="13 14">
    <name type="scientific">Fructilactobacillus hinvesii</name>
    <dbReference type="NCBI Taxonomy" id="2940300"/>
    <lineage>
        <taxon>Bacteria</taxon>
        <taxon>Bacillati</taxon>
        <taxon>Bacillota</taxon>
        <taxon>Bacilli</taxon>
        <taxon>Lactobacillales</taxon>
        <taxon>Lactobacillaceae</taxon>
        <taxon>Fructilactobacillus</taxon>
    </lineage>
</organism>
<evidence type="ECO:0000256" key="10">
    <source>
        <dbReference type="SAM" id="Phobius"/>
    </source>
</evidence>
<evidence type="ECO:0000256" key="5">
    <source>
        <dbReference type="ARBA" id="ARBA00022801"/>
    </source>
</evidence>
<keyword evidence="10" id="KW-1133">Transmembrane helix</keyword>
<dbReference type="RefSeq" id="WP_252796816.1">
    <property type="nucleotide sequence ID" value="NZ_CP097118.1"/>
</dbReference>
<keyword evidence="4" id="KW-0808">Transferase</keyword>
<proteinExistence type="predicted"/>
<gene>
    <name evidence="13" type="ORF">M3M39_05190</name>
</gene>
<comment type="catalytic activity">
    <reaction evidence="8">
        <text>[GlcNAc-(1-&gt;4)-Mur2Ac(oyl-L-Ala-gamma-D-Glu-L-Lys-D-Ala-D-Ala)](n)-di-trans,octa-cis-undecaprenyl diphosphate + beta-D-GlcNAc-(1-&gt;4)-Mur2Ac(oyl-L-Ala-gamma-D-Glu-L-Lys-D-Ala-D-Ala)-di-trans,octa-cis-undecaprenyl diphosphate = [GlcNAc-(1-&gt;4)-Mur2Ac(oyl-L-Ala-gamma-D-Glu-L-Lys-D-Ala-D-Ala)](n+1)-di-trans,octa-cis-undecaprenyl diphosphate + di-trans,octa-cis-undecaprenyl diphosphate + H(+)</text>
        <dbReference type="Rhea" id="RHEA:23708"/>
        <dbReference type="Rhea" id="RHEA-COMP:9602"/>
        <dbReference type="Rhea" id="RHEA-COMP:9603"/>
        <dbReference type="ChEBI" id="CHEBI:15378"/>
        <dbReference type="ChEBI" id="CHEBI:58405"/>
        <dbReference type="ChEBI" id="CHEBI:60033"/>
        <dbReference type="ChEBI" id="CHEBI:78435"/>
        <dbReference type="EC" id="2.4.99.28"/>
    </reaction>
</comment>
<evidence type="ECO:0000259" key="11">
    <source>
        <dbReference type="Pfam" id="PF00905"/>
    </source>
</evidence>
<evidence type="ECO:0000256" key="4">
    <source>
        <dbReference type="ARBA" id="ARBA00022679"/>
    </source>
</evidence>
<evidence type="ECO:0000313" key="14">
    <source>
        <dbReference type="Proteomes" id="UP001057025"/>
    </source>
</evidence>
<evidence type="ECO:0000256" key="7">
    <source>
        <dbReference type="ARBA" id="ARBA00034000"/>
    </source>
</evidence>
<keyword evidence="10" id="KW-0472">Membrane</keyword>
<keyword evidence="6" id="KW-0511">Multifunctional enzyme</keyword>
<feature type="transmembrane region" description="Helical" evidence="10">
    <location>
        <begin position="21"/>
        <end position="46"/>
    </location>
</feature>
<evidence type="ECO:0000256" key="8">
    <source>
        <dbReference type="ARBA" id="ARBA00049902"/>
    </source>
</evidence>
<dbReference type="Pfam" id="PF00912">
    <property type="entry name" value="Transgly"/>
    <property type="match status" value="1"/>
</dbReference>
<evidence type="ECO:0000313" key="13">
    <source>
        <dbReference type="EMBL" id="USS87518.1"/>
    </source>
</evidence>
<dbReference type="InterPro" id="IPR012338">
    <property type="entry name" value="Beta-lactam/transpept-like"/>
</dbReference>
<feature type="compositionally biased region" description="Basic and acidic residues" evidence="9">
    <location>
        <begin position="716"/>
        <end position="727"/>
    </location>
</feature>
<dbReference type="SUPFAM" id="SSF53955">
    <property type="entry name" value="Lysozyme-like"/>
    <property type="match status" value="1"/>
</dbReference>
<accession>A0ABY5BQY2</accession>
<protein>
    <submittedName>
        <fullName evidence="13">PBP1A family penicillin-binding protein</fullName>
    </submittedName>
</protein>
<dbReference type="InterPro" id="IPR023346">
    <property type="entry name" value="Lysozyme-like_dom_sf"/>
</dbReference>
<keyword evidence="3" id="KW-0328">Glycosyltransferase</keyword>